<name>A0A8J5NCQ9_HOMAM</name>
<feature type="domain" description="RWD" evidence="1">
    <location>
        <begin position="1"/>
        <end position="70"/>
    </location>
</feature>
<accession>A0A8J5NCQ9</accession>
<evidence type="ECO:0000313" key="2">
    <source>
        <dbReference type="EMBL" id="KAG7177203.1"/>
    </source>
</evidence>
<reference evidence="2" key="1">
    <citation type="journal article" date="2021" name="Sci. Adv.">
        <title>The American lobster genome reveals insights on longevity, neural, and immune adaptations.</title>
        <authorList>
            <person name="Polinski J.M."/>
            <person name="Zimin A.V."/>
            <person name="Clark K.F."/>
            <person name="Kohn A.B."/>
            <person name="Sadowski N."/>
            <person name="Timp W."/>
            <person name="Ptitsyn A."/>
            <person name="Khanna P."/>
            <person name="Romanova D.Y."/>
            <person name="Williams P."/>
            <person name="Greenwood S.J."/>
            <person name="Moroz L.L."/>
            <person name="Walt D.R."/>
            <person name="Bodnar A.G."/>
        </authorList>
    </citation>
    <scope>NUCLEOTIDE SEQUENCE</scope>
    <source>
        <strain evidence="2">GMGI-L3</strain>
    </source>
</reference>
<dbReference type="PANTHER" id="PTHR40237">
    <property type="entry name" value="LD44813P"/>
    <property type="match status" value="1"/>
</dbReference>
<organism evidence="2 3">
    <name type="scientific">Homarus americanus</name>
    <name type="common">American lobster</name>
    <dbReference type="NCBI Taxonomy" id="6706"/>
    <lineage>
        <taxon>Eukaryota</taxon>
        <taxon>Metazoa</taxon>
        <taxon>Ecdysozoa</taxon>
        <taxon>Arthropoda</taxon>
        <taxon>Crustacea</taxon>
        <taxon>Multicrustacea</taxon>
        <taxon>Malacostraca</taxon>
        <taxon>Eumalacostraca</taxon>
        <taxon>Eucarida</taxon>
        <taxon>Decapoda</taxon>
        <taxon>Pleocyemata</taxon>
        <taxon>Astacidea</taxon>
        <taxon>Nephropoidea</taxon>
        <taxon>Nephropidae</taxon>
        <taxon>Homarus</taxon>
    </lineage>
</organism>
<dbReference type="Pfam" id="PF05773">
    <property type="entry name" value="RWD"/>
    <property type="match status" value="1"/>
</dbReference>
<dbReference type="PANTHER" id="PTHR40237:SF1">
    <property type="entry name" value="LD44813P"/>
    <property type="match status" value="1"/>
</dbReference>
<dbReference type="SUPFAM" id="SSF54495">
    <property type="entry name" value="UBC-like"/>
    <property type="match status" value="1"/>
</dbReference>
<proteinExistence type="predicted"/>
<dbReference type="InterPro" id="IPR016135">
    <property type="entry name" value="UBQ-conjugating_enzyme/RWD"/>
</dbReference>
<dbReference type="Gene3D" id="3.30.40.10">
    <property type="entry name" value="Zinc/RING finger domain, C3HC4 (zinc finger)"/>
    <property type="match status" value="1"/>
</dbReference>
<evidence type="ECO:0000313" key="3">
    <source>
        <dbReference type="Proteomes" id="UP000747542"/>
    </source>
</evidence>
<dbReference type="Gene3D" id="3.10.110.10">
    <property type="entry name" value="Ubiquitin Conjugating Enzyme"/>
    <property type="match status" value="1"/>
</dbReference>
<protein>
    <recommendedName>
        <fullName evidence="1">RWD domain-containing protein</fullName>
    </recommendedName>
</protein>
<comment type="caution">
    <text evidence="2">The sequence shown here is derived from an EMBL/GenBank/DDBJ whole genome shotgun (WGS) entry which is preliminary data.</text>
</comment>
<evidence type="ECO:0000259" key="1">
    <source>
        <dbReference type="PROSITE" id="PS50908"/>
    </source>
</evidence>
<gene>
    <name evidence="2" type="ORF">Hamer_G000464</name>
</gene>
<dbReference type="InterPro" id="IPR006575">
    <property type="entry name" value="RWD_dom"/>
</dbReference>
<dbReference type="Proteomes" id="UP000747542">
    <property type="component" value="Unassembled WGS sequence"/>
</dbReference>
<dbReference type="SUPFAM" id="SSF57850">
    <property type="entry name" value="RING/U-box"/>
    <property type="match status" value="1"/>
</dbReference>
<keyword evidence="3" id="KW-1185">Reference proteome</keyword>
<feature type="non-terminal residue" evidence="2">
    <location>
        <position position="1"/>
    </location>
</feature>
<dbReference type="InterPro" id="IPR013083">
    <property type="entry name" value="Znf_RING/FYVE/PHD"/>
</dbReference>
<dbReference type="EMBL" id="JAHLQT010002534">
    <property type="protein sequence ID" value="KAG7177203.1"/>
    <property type="molecule type" value="Genomic_DNA"/>
</dbReference>
<dbReference type="AlphaFoldDB" id="A0A8J5NCQ9"/>
<sequence>KTKYKQLVACFQFSPDYPTTRALIELKSRYISPKLLDGLTRLCENEADKYLGKPQVLQVLRFVRNFVEESPLCCCSEEISTIKKKLIAGSDELKLRQKTSSVVLKVKQGQYFIKYNLTVPENYPDKQIGIEEKECNYPPVFQRWFTAQAVEIARRCVEPPAKRRPKDPPFVLKPSMEPVVSFLIDEAHKYVDLDCKFCGKKTLPDDPKNIVCDESAEMHIERIYCGHVYHNKCLDTFIKSPPFQKGKNCHTCGARIYHDKWKLTSETVEARWAHKQAKQRELDEVVDFLS</sequence>
<dbReference type="PROSITE" id="PS50908">
    <property type="entry name" value="RWD"/>
    <property type="match status" value="1"/>
</dbReference>